<dbReference type="Pfam" id="PF01740">
    <property type="entry name" value="STAS"/>
    <property type="match status" value="1"/>
</dbReference>
<dbReference type="InterPro" id="IPR002645">
    <property type="entry name" value="STAS_dom"/>
</dbReference>
<sequence>MCLSIFKHILSGREKMSLKIEKKNEGTKDTVFLTGRLDTTTASELDTFAEKELINTQELVLDFTGLEYISSAGLRVILKMQKLMNVKGTMKLIHVSDIIQDVFDITGFADILSIE</sequence>
<comment type="similarity">
    <text evidence="1 2">Belongs to the anti-sigma-factor antagonist family.</text>
</comment>
<evidence type="ECO:0000259" key="3">
    <source>
        <dbReference type="PROSITE" id="PS50801"/>
    </source>
</evidence>
<dbReference type="InterPro" id="IPR003658">
    <property type="entry name" value="Anti-sigma_ant"/>
</dbReference>
<dbReference type="PANTHER" id="PTHR33495:SF2">
    <property type="entry name" value="ANTI-SIGMA FACTOR ANTAGONIST TM_1081-RELATED"/>
    <property type="match status" value="1"/>
</dbReference>
<accession>A0A174HHP1</accession>
<dbReference type="PROSITE" id="PS50801">
    <property type="entry name" value="STAS"/>
    <property type="match status" value="1"/>
</dbReference>
<name>A0A174HHP1_9FIRM</name>
<dbReference type="CDD" id="cd07043">
    <property type="entry name" value="STAS_anti-anti-sigma_factors"/>
    <property type="match status" value="1"/>
</dbReference>
<evidence type="ECO:0000256" key="1">
    <source>
        <dbReference type="ARBA" id="ARBA00009013"/>
    </source>
</evidence>
<reference evidence="4 5" key="1">
    <citation type="submission" date="2015-09" db="EMBL/GenBank/DDBJ databases">
        <authorList>
            <consortium name="Pathogen Informatics"/>
        </authorList>
    </citation>
    <scope>NUCLEOTIDE SEQUENCE [LARGE SCALE GENOMIC DNA]</scope>
    <source>
        <strain evidence="4 5">2789STDY5834861</strain>
    </source>
</reference>
<feature type="domain" description="STAS" evidence="3">
    <location>
        <begin position="33"/>
        <end position="115"/>
    </location>
</feature>
<dbReference type="InterPro" id="IPR036513">
    <property type="entry name" value="STAS_dom_sf"/>
</dbReference>
<dbReference type="Gene3D" id="3.30.750.24">
    <property type="entry name" value="STAS domain"/>
    <property type="match status" value="1"/>
</dbReference>
<dbReference type="AlphaFoldDB" id="A0A174HHP1"/>
<evidence type="ECO:0000256" key="2">
    <source>
        <dbReference type="RuleBase" id="RU003749"/>
    </source>
</evidence>
<dbReference type="SUPFAM" id="SSF52091">
    <property type="entry name" value="SpoIIaa-like"/>
    <property type="match status" value="1"/>
</dbReference>
<evidence type="ECO:0000313" key="4">
    <source>
        <dbReference type="EMBL" id="CUO74442.1"/>
    </source>
</evidence>
<proteinExistence type="inferred from homology"/>
<dbReference type="GO" id="GO:0043856">
    <property type="term" value="F:anti-sigma factor antagonist activity"/>
    <property type="evidence" value="ECO:0007669"/>
    <property type="project" value="InterPro"/>
</dbReference>
<dbReference type="NCBIfam" id="TIGR00377">
    <property type="entry name" value="ant_ant_sig"/>
    <property type="match status" value="1"/>
</dbReference>
<dbReference type="EMBL" id="CYZP01000072">
    <property type="protein sequence ID" value="CUO74442.1"/>
    <property type="molecule type" value="Genomic_DNA"/>
</dbReference>
<evidence type="ECO:0000313" key="5">
    <source>
        <dbReference type="Proteomes" id="UP000095645"/>
    </source>
</evidence>
<protein>
    <recommendedName>
        <fullName evidence="2">Anti-sigma factor antagonist</fullName>
    </recommendedName>
</protein>
<dbReference type="Proteomes" id="UP000095645">
    <property type="component" value="Unassembled WGS sequence"/>
</dbReference>
<gene>
    <name evidence="4" type="primary">btrV</name>
    <name evidence="4" type="ORF">ERS852476_03795</name>
</gene>
<organism evidence="4 5">
    <name type="scientific">Blautia obeum</name>
    <dbReference type="NCBI Taxonomy" id="40520"/>
    <lineage>
        <taxon>Bacteria</taxon>
        <taxon>Bacillati</taxon>
        <taxon>Bacillota</taxon>
        <taxon>Clostridia</taxon>
        <taxon>Lachnospirales</taxon>
        <taxon>Lachnospiraceae</taxon>
        <taxon>Blautia</taxon>
    </lineage>
</organism>
<dbReference type="PANTHER" id="PTHR33495">
    <property type="entry name" value="ANTI-SIGMA FACTOR ANTAGONIST TM_1081-RELATED-RELATED"/>
    <property type="match status" value="1"/>
</dbReference>